<dbReference type="HOGENOM" id="CLU_729001_0_0_6"/>
<dbReference type="AlphaFoldDB" id="B3PDU6"/>
<evidence type="ECO:0000259" key="2">
    <source>
        <dbReference type="Pfam" id="PF16539"/>
    </source>
</evidence>
<keyword evidence="4" id="KW-1185">Reference proteome</keyword>
<evidence type="ECO:0000256" key="1">
    <source>
        <dbReference type="SAM" id="MobiDB-lite"/>
    </source>
</evidence>
<dbReference type="Pfam" id="PF16539">
    <property type="entry name" value="FlgT_M"/>
    <property type="match status" value="1"/>
</dbReference>
<protein>
    <recommendedName>
        <fullName evidence="2">Flagellar assembly protein T middle domain-containing protein</fullName>
    </recommendedName>
</protein>
<name>B3PDU6_CELJU</name>
<evidence type="ECO:0000313" key="3">
    <source>
        <dbReference type="EMBL" id="ACE82634.1"/>
    </source>
</evidence>
<gene>
    <name evidence="3" type="ordered locus">CJA_3149</name>
</gene>
<evidence type="ECO:0000313" key="4">
    <source>
        <dbReference type="Proteomes" id="UP000001036"/>
    </source>
</evidence>
<dbReference type="KEGG" id="cja:CJA_3149"/>
<dbReference type="Gene3D" id="3.40.50.10610">
    <property type="entry name" value="ABC-type transport auxiliary lipoprotein component"/>
    <property type="match status" value="1"/>
</dbReference>
<dbReference type="InterPro" id="IPR032386">
    <property type="entry name" value="FlgT_M"/>
</dbReference>
<dbReference type="EMBL" id="CP000934">
    <property type="protein sequence ID" value="ACE82634.1"/>
    <property type="molecule type" value="Genomic_DNA"/>
</dbReference>
<sequence>MGSTPAGMATPLLTSCRHPLLTLLPGAGFLFCLGLFMASATQSQAEPLIPEDIAYQPGPRPVSDTTPTSLPPPVAEPEPDAIRMEPPVAPTDTCKRQSPLRKTLTLTSFTRLSPHMANAGGLHELEQGLPQLLRDELMQREVISANLLNQGIAQEATEDQRQRQAQELARRHHTQFVLAGSILDMTMDDPGRQYNPGLWQGAANLFHDLTTITSRDKRTRQLALYLELRDGFTGEALLSRRYHTQGIWNQQGAPRFNSAAFHRSDYGKAIYELVGQMGEDLANTLACQPFIAAIDAAPGRPQVIIDSGANQGLRAGDQMELYQLLVVPSQTRYMASETRLIKRNSRLQLQEVYPSHSTAVLVDGQYLNGAFLAISD</sequence>
<dbReference type="eggNOG" id="ENOG503090J">
    <property type="taxonomic scope" value="Bacteria"/>
</dbReference>
<dbReference type="Proteomes" id="UP000001036">
    <property type="component" value="Chromosome"/>
</dbReference>
<feature type="domain" description="Flagellar assembly protein T middle" evidence="2">
    <location>
        <begin position="94"/>
        <end position="251"/>
    </location>
</feature>
<dbReference type="STRING" id="498211.CJA_3149"/>
<reference evidence="3 4" key="1">
    <citation type="journal article" date="2008" name="J. Bacteriol.">
        <title>Insights into plant cell wall degradation from the genome sequence of the soil bacterium Cellvibrio japonicus.</title>
        <authorList>
            <person name="Deboy R.T."/>
            <person name="Mongodin E.F."/>
            <person name="Fouts D.E."/>
            <person name="Tailford L.E."/>
            <person name="Khouri H."/>
            <person name="Emerson J.B."/>
            <person name="Mohamoud Y."/>
            <person name="Watkins K."/>
            <person name="Henrissat B."/>
            <person name="Gilbert H.J."/>
            <person name="Nelson K.E."/>
        </authorList>
    </citation>
    <scope>NUCLEOTIDE SEQUENCE [LARGE SCALE GENOMIC DNA]</scope>
    <source>
        <strain evidence="3 4">Ueda107</strain>
    </source>
</reference>
<accession>B3PDU6</accession>
<proteinExistence type="predicted"/>
<feature type="region of interest" description="Disordered" evidence="1">
    <location>
        <begin position="52"/>
        <end position="97"/>
    </location>
</feature>
<organism evidence="3 4">
    <name type="scientific">Cellvibrio japonicus (strain Ueda107)</name>
    <name type="common">Pseudomonas fluorescens subsp. cellulosa</name>
    <dbReference type="NCBI Taxonomy" id="498211"/>
    <lineage>
        <taxon>Bacteria</taxon>
        <taxon>Pseudomonadati</taxon>
        <taxon>Pseudomonadota</taxon>
        <taxon>Gammaproteobacteria</taxon>
        <taxon>Cellvibrionales</taxon>
        <taxon>Cellvibrionaceae</taxon>
        <taxon>Cellvibrio</taxon>
    </lineage>
</organism>